<dbReference type="WBParaSite" id="ACRNAN_scaffold1333.g26473.t1">
    <property type="protein sequence ID" value="ACRNAN_scaffold1333.g26473.t1"/>
    <property type="gene ID" value="ACRNAN_scaffold1333.g26473"/>
</dbReference>
<evidence type="ECO:0000256" key="1">
    <source>
        <dbReference type="SAM" id="SignalP"/>
    </source>
</evidence>
<protein>
    <submittedName>
        <fullName evidence="3">Uncharacterized protein</fullName>
    </submittedName>
</protein>
<keyword evidence="2" id="KW-1185">Reference proteome</keyword>
<dbReference type="AlphaFoldDB" id="A0A914CQG2"/>
<organism evidence="2 3">
    <name type="scientific">Acrobeloides nanus</name>
    <dbReference type="NCBI Taxonomy" id="290746"/>
    <lineage>
        <taxon>Eukaryota</taxon>
        <taxon>Metazoa</taxon>
        <taxon>Ecdysozoa</taxon>
        <taxon>Nematoda</taxon>
        <taxon>Chromadorea</taxon>
        <taxon>Rhabditida</taxon>
        <taxon>Tylenchina</taxon>
        <taxon>Cephalobomorpha</taxon>
        <taxon>Cephaloboidea</taxon>
        <taxon>Cephalobidae</taxon>
        <taxon>Acrobeloides</taxon>
    </lineage>
</organism>
<evidence type="ECO:0000313" key="2">
    <source>
        <dbReference type="Proteomes" id="UP000887540"/>
    </source>
</evidence>
<keyword evidence="1" id="KW-0732">Signal</keyword>
<accession>A0A914CQG2</accession>
<feature type="chain" id="PRO_5038137586" evidence="1">
    <location>
        <begin position="23"/>
        <end position="154"/>
    </location>
</feature>
<feature type="signal peptide" evidence="1">
    <location>
        <begin position="1"/>
        <end position="22"/>
    </location>
</feature>
<name>A0A914CQG2_9BILA</name>
<dbReference type="Proteomes" id="UP000887540">
    <property type="component" value="Unplaced"/>
</dbReference>
<proteinExistence type="predicted"/>
<reference evidence="3" key="1">
    <citation type="submission" date="2022-11" db="UniProtKB">
        <authorList>
            <consortium name="WormBaseParasite"/>
        </authorList>
    </citation>
    <scope>IDENTIFICATION</scope>
</reference>
<sequence length="154" mass="17185">MTNSIFSGILVCLAVIFSTSFCEVILTGKQGPEDVSSKRSMETTITLYGDGTLKGTTTLKARHLIYGFKGGVAVVLFDENKQELWHSEWHKYGVNMHSSRTADWTDQVPVEILPKVKNFSIVQKPTPQDTIEPWLRENWPTVISLIQSAVGGEK</sequence>
<evidence type="ECO:0000313" key="3">
    <source>
        <dbReference type="WBParaSite" id="ACRNAN_scaffold1333.g26473.t1"/>
    </source>
</evidence>